<feature type="chain" id="PRO_5035817893" evidence="1">
    <location>
        <begin position="25"/>
        <end position="117"/>
    </location>
</feature>
<reference evidence="2" key="1">
    <citation type="submission" date="2021-08" db="EMBL/GenBank/DDBJ databases">
        <title>WGS assembly of Ceratopteris richardii.</title>
        <authorList>
            <person name="Marchant D.B."/>
            <person name="Chen G."/>
            <person name="Jenkins J."/>
            <person name="Shu S."/>
            <person name="Leebens-Mack J."/>
            <person name="Grimwood J."/>
            <person name="Schmutz J."/>
            <person name="Soltis P."/>
            <person name="Soltis D."/>
            <person name="Chen Z.-H."/>
        </authorList>
    </citation>
    <scope>NUCLEOTIDE SEQUENCE</scope>
    <source>
        <strain evidence="2">Whitten #5841</strain>
        <tissue evidence="2">Leaf</tissue>
    </source>
</reference>
<feature type="signal peptide" evidence="1">
    <location>
        <begin position="1"/>
        <end position="24"/>
    </location>
</feature>
<organism evidence="2 3">
    <name type="scientific">Ceratopteris richardii</name>
    <name type="common">Triangle waterfern</name>
    <dbReference type="NCBI Taxonomy" id="49495"/>
    <lineage>
        <taxon>Eukaryota</taxon>
        <taxon>Viridiplantae</taxon>
        <taxon>Streptophyta</taxon>
        <taxon>Embryophyta</taxon>
        <taxon>Tracheophyta</taxon>
        <taxon>Polypodiopsida</taxon>
        <taxon>Polypodiidae</taxon>
        <taxon>Polypodiales</taxon>
        <taxon>Pteridineae</taxon>
        <taxon>Pteridaceae</taxon>
        <taxon>Parkerioideae</taxon>
        <taxon>Ceratopteris</taxon>
    </lineage>
</organism>
<evidence type="ECO:0000313" key="2">
    <source>
        <dbReference type="EMBL" id="KAH7314711.1"/>
    </source>
</evidence>
<dbReference type="Proteomes" id="UP000825935">
    <property type="component" value="Chromosome 21"/>
</dbReference>
<keyword evidence="1" id="KW-0732">Signal</keyword>
<evidence type="ECO:0000313" key="3">
    <source>
        <dbReference type="Proteomes" id="UP000825935"/>
    </source>
</evidence>
<evidence type="ECO:0000256" key="1">
    <source>
        <dbReference type="SAM" id="SignalP"/>
    </source>
</evidence>
<name>A0A8T2S913_CERRI</name>
<dbReference type="EMBL" id="CM035426">
    <property type="protein sequence ID" value="KAH7314711.1"/>
    <property type="molecule type" value="Genomic_DNA"/>
</dbReference>
<dbReference type="AlphaFoldDB" id="A0A8T2S913"/>
<accession>A0A8T2S913</accession>
<protein>
    <submittedName>
        <fullName evidence="2">Uncharacterized protein</fullName>
    </submittedName>
</protein>
<gene>
    <name evidence="2" type="ORF">KP509_21G017300</name>
</gene>
<keyword evidence="3" id="KW-1185">Reference proteome</keyword>
<sequence length="117" mass="12898">MKTKKAILLSYLLFAHLLLLSGEATCAGGLPRELKLAASSTLAHSALPDTSDADPEKMEITTTIQERCHTSPCFPSKDSVPHKEITKFNGGNKWRFLVDDIDYAGPRTHPPTKPPRR</sequence>
<comment type="caution">
    <text evidence="2">The sequence shown here is derived from an EMBL/GenBank/DDBJ whole genome shotgun (WGS) entry which is preliminary data.</text>
</comment>
<proteinExistence type="predicted"/>